<keyword evidence="1" id="KW-0472">Membrane</keyword>
<protein>
    <recommendedName>
        <fullName evidence="6">ABC transporter substrate-binding protein</fullName>
    </recommendedName>
</protein>
<proteinExistence type="predicted"/>
<reference evidence="4 5" key="1">
    <citation type="submission" date="2017-11" db="EMBL/GenBank/DDBJ databases">
        <title>Evolution of Phototrophy in the Chloroflexi Phylum Driven by Horizontal Gene Transfer.</title>
        <authorList>
            <person name="Ward L.M."/>
            <person name="Hemp J."/>
            <person name="Shih P.M."/>
            <person name="Mcglynn S.E."/>
            <person name="Fischer W."/>
        </authorList>
    </citation>
    <scope>NUCLEOTIDE SEQUENCE [LARGE SCALE GENOMIC DNA]</scope>
    <source>
        <strain evidence="3">CP1_1M</strain>
        <strain evidence="2">JP3_13</strain>
    </source>
</reference>
<dbReference type="Pfam" id="PF13416">
    <property type="entry name" value="SBP_bac_8"/>
    <property type="match status" value="1"/>
</dbReference>
<dbReference type="AlphaFoldDB" id="A0A2M8PXR8"/>
<accession>A0A2M8PXR8</accession>
<feature type="transmembrane region" description="Helical" evidence="1">
    <location>
        <begin position="36"/>
        <end position="55"/>
    </location>
</feature>
<evidence type="ECO:0000313" key="3">
    <source>
        <dbReference type="EMBL" id="PJF42341.1"/>
    </source>
</evidence>
<evidence type="ECO:0008006" key="6">
    <source>
        <dbReference type="Google" id="ProtNLM"/>
    </source>
</evidence>
<evidence type="ECO:0000313" key="2">
    <source>
        <dbReference type="EMBL" id="PJF35920.1"/>
    </source>
</evidence>
<evidence type="ECO:0000256" key="1">
    <source>
        <dbReference type="SAM" id="Phobius"/>
    </source>
</evidence>
<organism evidence="3 4">
    <name type="scientific">Candidatus Thermofonsia Clade 1 bacterium</name>
    <dbReference type="NCBI Taxonomy" id="2364210"/>
    <lineage>
        <taxon>Bacteria</taxon>
        <taxon>Bacillati</taxon>
        <taxon>Chloroflexota</taxon>
        <taxon>Candidatus Thermofontia</taxon>
        <taxon>Candidatus Thermofonsia Clade 1</taxon>
    </lineage>
</organism>
<comment type="caution">
    <text evidence="3">The sequence shown here is derived from an EMBL/GenBank/DDBJ whole genome shotgun (WGS) entry which is preliminary data.</text>
</comment>
<dbReference type="SUPFAM" id="SSF53850">
    <property type="entry name" value="Periplasmic binding protein-like II"/>
    <property type="match status" value="1"/>
</dbReference>
<dbReference type="InterPro" id="IPR006059">
    <property type="entry name" value="SBP"/>
</dbReference>
<dbReference type="Proteomes" id="UP000229681">
    <property type="component" value="Unassembled WGS sequence"/>
</dbReference>
<dbReference type="Proteomes" id="UP000228947">
    <property type="component" value="Unassembled WGS sequence"/>
</dbReference>
<dbReference type="PANTHER" id="PTHR43649:SF12">
    <property type="entry name" value="DIACETYLCHITOBIOSE BINDING PROTEIN DASA"/>
    <property type="match status" value="1"/>
</dbReference>
<evidence type="ECO:0000313" key="4">
    <source>
        <dbReference type="Proteomes" id="UP000228947"/>
    </source>
</evidence>
<dbReference type="PANTHER" id="PTHR43649">
    <property type="entry name" value="ARABINOSE-BINDING PROTEIN-RELATED"/>
    <property type="match status" value="1"/>
</dbReference>
<gene>
    <name evidence="2" type="ORF">CUN49_08060</name>
    <name evidence="3" type="ORF">CUN50_04490</name>
</gene>
<accession>A0A2M8PEE1</accession>
<dbReference type="EMBL" id="PGTL01000021">
    <property type="protein sequence ID" value="PJF42341.1"/>
    <property type="molecule type" value="Genomic_DNA"/>
</dbReference>
<dbReference type="Gene3D" id="3.40.190.10">
    <property type="entry name" value="Periplasmic binding protein-like II"/>
    <property type="match status" value="1"/>
</dbReference>
<evidence type="ECO:0000313" key="5">
    <source>
        <dbReference type="Proteomes" id="UP000229681"/>
    </source>
</evidence>
<keyword evidence="1" id="KW-1133">Transmembrane helix</keyword>
<keyword evidence="1" id="KW-0812">Transmembrane</keyword>
<dbReference type="EMBL" id="PGTM01000096">
    <property type="protein sequence ID" value="PJF35920.1"/>
    <property type="molecule type" value="Genomic_DNA"/>
</dbReference>
<sequence>MPLTLNAFLKDFEYARCWHTGAYRLATRAGGHMSKLTKVLALAVIAAIVIGFAGVNNTAAQGTYVKTFDLKLPVAEGAYAGVDPKGTTITWWHQHSGQREAAVQAAAEKFNAENPFGITLNVVSKGSYDDIFTAVTAGIQTGELPEIVVAYGNQAAVYQNNQALVDLDVFFKDPVLGIQDFEQDMFTRFFESDLNAAHDNQRLGFSTYRSVEVLYYNVDVLTEMGYSRPPKTWDEFGEMVCRFVREGRGTDGYQIRTDASFIAAGAFAAGGDIYDRAAGEFTYNSDAAKVLPKAIQKLLNDGCIKKTVDPRARSDQSAFANGAALFYTGSSSGIPFVWSAIKDSPKPFTFDVAPIPGYGDNPPVVNVYGASNSVVAKGKTPEKILAAWLFLRWFSEAEQQAAWAKATNYFPVRRSAAANLEDVFAAEGTGRAYRSAFQLLENTKEEPSVDVYQTVRSETSKAFNDILDGADVDERMDQLTQLANELLAASRK</sequence>
<dbReference type="InterPro" id="IPR050490">
    <property type="entry name" value="Bact_solute-bd_prot1"/>
</dbReference>
<name>A0A2M8PXR8_9CHLR</name>